<evidence type="ECO:0000313" key="3">
    <source>
        <dbReference type="Proteomes" id="UP000198546"/>
    </source>
</evidence>
<dbReference type="STRING" id="675864.SAMN04489747_1124"/>
<evidence type="ECO:0000313" key="2">
    <source>
        <dbReference type="EMBL" id="SDD51643.1"/>
    </source>
</evidence>
<keyword evidence="1 2" id="KW-0808">Transferase</keyword>
<dbReference type="InterPro" id="IPR050483">
    <property type="entry name" value="CoA-transferase_III_domain"/>
</dbReference>
<dbReference type="PANTHER" id="PTHR48207">
    <property type="entry name" value="SUCCINATE--HYDROXYMETHYLGLUTARATE COA-TRANSFERASE"/>
    <property type="match status" value="1"/>
</dbReference>
<organism evidence="2 3">
    <name type="scientific">Auraticoccus monumenti</name>
    <dbReference type="NCBI Taxonomy" id="675864"/>
    <lineage>
        <taxon>Bacteria</taxon>
        <taxon>Bacillati</taxon>
        <taxon>Actinomycetota</taxon>
        <taxon>Actinomycetes</taxon>
        <taxon>Propionibacteriales</taxon>
        <taxon>Propionibacteriaceae</taxon>
        <taxon>Auraticoccus</taxon>
    </lineage>
</organism>
<dbReference type="InterPro" id="IPR003673">
    <property type="entry name" value="CoA-Trfase_fam_III"/>
</dbReference>
<dbReference type="Proteomes" id="UP000198546">
    <property type="component" value="Chromosome i"/>
</dbReference>
<dbReference type="PANTHER" id="PTHR48207:SF4">
    <property type="entry name" value="BLL6097 PROTEIN"/>
    <property type="match status" value="1"/>
</dbReference>
<dbReference type="GO" id="GO:0008410">
    <property type="term" value="F:CoA-transferase activity"/>
    <property type="evidence" value="ECO:0007669"/>
    <property type="project" value="TreeGrafter"/>
</dbReference>
<dbReference type="InterPro" id="IPR044855">
    <property type="entry name" value="CoA-Trfase_III_dom3_sf"/>
</dbReference>
<reference evidence="2 3" key="1">
    <citation type="submission" date="2016-10" db="EMBL/GenBank/DDBJ databases">
        <authorList>
            <person name="de Groot N.N."/>
        </authorList>
    </citation>
    <scope>NUCLEOTIDE SEQUENCE [LARGE SCALE GENOMIC DNA]</scope>
    <source>
        <strain evidence="2 3">MON 2.2</strain>
    </source>
</reference>
<keyword evidence="3" id="KW-1185">Reference proteome</keyword>
<protein>
    <submittedName>
        <fullName evidence="2">Formyl-CoA transferase</fullName>
    </submittedName>
</protein>
<dbReference type="AlphaFoldDB" id="A0A1G6VE19"/>
<dbReference type="Pfam" id="PF02515">
    <property type="entry name" value="CoA_transf_3"/>
    <property type="match status" value="1"/>
</dbReference>
<accession>A0A1G6VE19</accession>
<dbReference type="RefSeq" id="WP_231946518.1">
    <property type="nucleotide sequence ID" value="NZ_LT629688.1"/>
</dbReference>
<dbReference type="InterPro" id="IPR023606">
    <property type="entry name" value="CoA-Trfase_III_dom_1_sf"/>
</dbReference>
<evidence type="ECO:0000256" key="1">
    <source>
        <dbReference type="ARBA" id="ARBA00022679"/>
    </source>
</evidence>
<proteinExistence type="predicted"/>
<gene>
    <name evidence="2" type="ORF">SAMN04489747_1124</name>
</gene>
<dbReference type="Gene3D" id="3.40.50.10540">
    <property type="entry name" value="Crotonobetainyl-coa:carnitine coa-transferase, domain 1"/>
    <property type="match status" value="1"/>
</dbReference>
<dbReference type="EMBL" id="LT629688">
    <property type="protein sequence ID" value="SDD51643.1"/>
    <property type="molecule type" value="Genomic_DNA"/>
</dbReference>
<dbReference type="SUPFAM" id="SSF89796">
    <property type="entry name" value="CoA-transferase family III (CaiB/BaiF)"/>
    <property type="match status" value="1"/>
</dbReference>
<sequence>MTLSDLPDGALSGMRVLDLTQVMSGPYCTMMLADMGADVVKIENPDGGDQTRTSWGYAVRGEDSRAFLALNRNKRSVRLDLKDEAQRERFYAMVGEADVVVENFRPGVTTRLGIDYETLKQHNPALIYASISGFGQTGPYARRPGYDLIAQGMSGVMSITGEPGGDPVKCGLPVADLGAGMFTAFGILTAYVARLATGEGQYLEVSLFESALALSVWESTEYWATGEAPAALGSANRMSAPYQAFRASDGYLTVGANNERLWSRLCEVLGVPELVQDARYSTNTLRMRHRDELVAELTPLFSSRTVDEWVEALLEIGVPAGPIRDYSYVLDSDPHVAERGAVTSYEHPVEGTVKVLASPVRLSGTPATVRRPAPLLGEHDDLLAAAGAGTGSLAEGAVRG</sequence>
<name>A0A1G6VE19_9ACTN</name>
<dbReference type="Gene3D" id="3.30.1540.10">
    <property type="entry name" value="formyl-coa transferase, domain 3"/>
    <property type="match status" value="1"/>
</dbReference>